<dbReference type="InterPro" id="IPR024824">
    <property type="entry name" value="GADD45"/>
</dbReference>
<dbReference type="PANTHER" id="PTHR10411:SF8">
    <property type="entry name" value="FI09246P"/>
    <property type="match status" value="1"/>
</dbReference>
<dbReference type="EMBL" id="CALNXI010000031">
    <property type="protein sequence ID" value="CAH3015906.1"/>
    <property type="molecule type" value="Genomic_DNA"/>
</dbReference>
<evidence type="ECO:0000313" key="4">
    <source>
        <dbReference type="Proteomes" id="UP001159427"/>
    </source>
</evidence>
<dbReference type="PANTHER" id="PTHR10411">
    <property type="entry name" value="GROWTH ARREST AND DNA DAMAGE-INDUCIBLE PROTEIN GADD45"/>
    <property type="match status" value="1"/>
</dbReference>
<comment type="similarity">
    <text evidence="1">Belongs to the GADD45 family.</text>
</comment>
<evidence type="ECO:0000256" key="1">
    <source>
        <dbReference type="ARBA" id="ARBA00007361"/>
    </source>
</evidence>
<feature type="domain" description="Ribosomal protein eL8/eL30/eS12/Gadd45" evidence="2">
    <location>
        <begin position="30"/>
        <end position="104"/>
    </location>
</feature>
<dbReference type="Gene3D" id="3.30.1330.30">
    <property type="match status" value="1"/>
</dbReference>
<reference evidence="3 4" key="1">
    <citation type="submission" date="2022-05" db="EMBL/GenBank/DDBJ databases">
        <authorList>
            <consortium name="Genoscope - CEA"/>
            <person name="William W."/>
        </authorList>
    </citation>
    <scope>NUCLEOTIDE SEQUENCE [LARGE SCALE GENOMIC DNA]</scope>
</reference>
<keyword evidence="4" id="KW-1185">Reference proteome</keyword>
<sequence length="151" mass="16957">MTQETTENETDEFCDEKMGDMVNRLKVIWALQEVLQQSQAQGHLVCGVHDAANELAVDQEAIGLCLLVENPRADPGTQVHCRLIEAYCWECAIPVIKVNDSRKLHKMTNYHGTLREPLHCVLVKNLVTQTDAVSTVLQFSRHAPAPLLKIK</sequence>
<organism evidence="3 4">
    <name type="scientific">Porites evermanni</name>
    <dbReference type="NCBI Taxonomy" id="104178"/>
    <lineage>
        <taxon>Eukaryota</taxon>
        <taxon>Metazoa</taxon>
        <taxon>Cnidaria</taxon>
        <taxon>Anthozoa</taxon>
        <taxon>Hexacorallia</taxon>
        <taxon>Scleractinia</taxon>
        <taxon>Fungiina</taxon>
        <taxon>Poritidae</taxon>
        <taxon>Porites</taxon>
    </lineage>
</organism>
<dbReference type="InterPro" id="IPR029064">
    <property type="entry name" value="Ribosomal_eL30-like_sf"/>
</dbReference>
<protein>
    <recommendedName>
        <fullName evidence="2">Ribosomal protein eL8/eL30/eS12/Gadd45 domain-containing protein</fullName>
    </recommendedName>
</protein>
<accession>A0ABN8LPB8</accession>
<evidence type="ECO:0000259" key="2">
    <source>
        <dbReference type="Pfam" id="PF01248"/>
    </source>
</evidence>
<evidence type="ECO:0000313" key="3">
    <source>
        <dbReference type="EMBL" id="CAH3015906.1"/>
    </source>
</evidence>
<gene>
    <name evidence="3" type="ORF">PEVE_00023373</name>
</gene>
<comment type="caution">
    <text evidence="3">The sequence shown here is derived from an EMBL/GenBank/DDBJ whole genome shotgun (WGS) entry which is preliminary data.</text>
</comment>
<dbReference type="InterPro" id="IPR004038">
    <property type="entry name" value="Ribosomal_eL8/eL30/eS12/Gad45"/>
</dbReference>
<dbReference type="Pfam" id="PF01248">
    <property type="entry name" value="Ribosomal_L7Ae"/>
    <property type="match status" value="1"/>
</dbReference>
<name>A0ABN8LPB8_9CNID</name>
<proteinExistence type="inferred from homology"/>
<dbReference type="Proteomes" id="UP001159427">
    <property type="component" value="Unassembled WGS sequence"/>
</dbReference>
<dbReference type="SUPFAM" id="SSF55315">
    <property type="entry name" value="L30e-like"/>
    <property type="match status" value="1"/>
</dbReference>